<dbReference type="PANTHER" id="PTHR36441:SF1">
    <property type="entry name" value="DUF503 DOMAIN-CONTAINING PROTEIN"/>
    <property type="match status" value="1"/>
</dbReference>
<sequence>MVVALLTIEIMVPNSTSLKEKRGVINRIKDRSRNKFNISVAEVDYQDKWQRAKLAFAMVGSDAKNTESTMQKLFQMLDSDYGFEIIHFNFEFL</sequence>
<name>A0A7V5H2H3_CALAY</name>
<dbReference type="Gene3D" id="3.30.70.1120">
    <property type="entry name" value="TT1725-like"/>
    <property type="match status" value="1"/>
</dbReference>
<dbReference type="EMBL" id="DRTD01000081">
    <property type="protein sequence ID" value="HHE54350.1"/>
    <property type="molecule type" value="Genomic_DNA"/>
</dbReference>
<protein>
    <submittedName>
        <fullName evidence="1">DUF503 domain-containing protein</fullName>
    </submittedName>
</protein>
<dbReference type="SUPFAM" id="SSF103007">
    <property type="entry name" value="Hypothetical protein TT1725"/>
    <property type="match status" value="1"/>
</dbReference>
<dbReference type="InterPro" id="IPR007546">
    <property type="entry name" value="DUF503"/>
</dbReference>
<dbReference type="InterPro" id="IPR036746">
    <property type="entry name" value="TT1725-like_sf"/>
</dbReference>
<proteinExistence type="predicted"/>
<dbReference type="PANTHER" id="PTHR36441">
    <property type="entry name" value="HYPOTHETICAL CYTOSOLIC PROTEIN"/>
    <property type="match status" value="1"/>
</dbReference>
<accession>A0A7V5H2H3</accession>
<dbReference type="Pfam" id="PF04456">
    <property type="entry name" value="DUF503"/>
    <property type="match status" value="1"/>
</dbReference>
<dbReference type="Proteomes" id="UP000886111">
    <property type="component" value="Unassembled WGS sequence"/>
</dbReference>
<dbReference type="AlphaFoldDB" id="A0A7V5H2H3"/>
<reference evidence="1" key="1">
    <citation type="journal article" date="2020" name="mSystems">
        <title>Genome- and Community-Level Interaction Insights into Carbon Utilization and Element Cycling Functions of Hydrothermarchaeota in Hydrothermal Sediment.</title>
        <authorList>
            <person name="Zhou Z."/>
            <person name="Liu Y."/>
            <person name="Xu W."/>
            <person name="Pan J."/>
            <person name="Luo Z.H."/>
            <person name="Li M."/>
        </authorList>
    </citation>
    <scope>NUCLEOTIDE SEQUENCE [LARGE SCALE GENOMIC DNA]</scope>
    <source>
        <strain evidence="1">HyVt-76</strain>
    </source>
</reference>
<comment type="caution">
    <text evidence="1">The sequence shown here is derived from an EMBL/GenBank/DDBJ whole genome shotgun (WGS) entry which is preliminary data.</text>
</comment>
<evidence type="ECO:0000313" key="1">
    <source>
        <dbReference type="EMBL" id="HHE54350.1"/>
    </source>
</evidence>
<gene>
    <name evidence="1" type="ORF">ENL21_01110</name>
</gene>
<organism evidence="1">
    <name type="scientific">Caldithrix abyssi</name>
    <dbReference type="NCBI Taxonomy" id="187145"/>
    <lineage>
        <taxon>Bacteria</taxon>
        <taxon>Pseudomonadati</taxon>
        <taxon>Calditrichota</taxon>
        <taxon>Calditrichia</taxon>
        <taxon>Calditrichales</taxon>
        <taxon>Calditrichaceae</taxon>
        <taxon>Caldithrix</taxon>
    </lineage>
</organism>